<evidence type="ECO:0000259" key="1">
    <source>
        <dbReference type="Pfam" id="PF25342"/>
    </source>
</evidence>
<accession>A0A653BRQ6</accession>
<dbReference type="InterPro" id="IPR050757">
    <property type="entry name" value="Collagen_mod_GT25"/>
</dbReference>
<gene>
    <name evidence="2" type="ORF">CALMAC_LOCUS3031</name>
</gene>
<dbReference type="GO" id="GO:0005783">
    <property type="term" value="C:endoplasmic reticulum"/>
    <property type="evidence" value="ECO:0007669"/>
    <property type="project" value="TreeGrafter"/>
</dbReference>
<name>A0A653BRQ6_CALMS</name>
<dbReference type="OrthoDB" id="69177at2759"/>
<organism evidence="2 3">
    <name type="scientific">Callosobruchus maculatus</name>
    <name type="common">Southern cowpea weevil</name>
    <name type="synonym">Pulse bruchid</name>
    <dbReference type="NCBI Taxonomy" id="64391"/>
    <lineage>
        <taxon>Eukaryota</taxon>
        <taxon>Metazoa</taxon>
        <taxon>Ecdysozoa</taxon>
        <taxon>Arthropoda</taxon>
        <taxon>Hexapoda</taxon>
        <taxon>Insecta</taxon>
        <taxon>Pterygota</taxon>
        <taxon>Neoptera</taxon>
        <taxon>Endopterygota</taxon>
        <taxon>Coleoptera</taxon>
        <taxon>Polyphaga</taxon>
        <taxon>Cucujiformia</taxon>
        <taxon>Chrysomeloidea</taxon>
        <taxon>Chrysomelidae</taxon>
        <taxon>Bruchinae</taxon>
        <taxon>Bruchini</taxon>
        <taxon>Callosobruchus</taxon>
    </lineage>
</organism>
<protein>
    <recommendedName>
        <fullName evidence="1">PLOD1-3-like GT domain-containing protein</fullName>
    </recommendedName>
</protein>
<dbReference type="PANTHER" id="PTHR10730:SF45">
    <property type="entry name" value="PROCOLLAGEN-LYSINE,2-OXOGLUTARATE 5-DIOXYGENASE"/>
    <property type="match status" value="1"/>
</dbReference>
<dbReference type="InterPro" id="IPR057589">
    <property type="entry name" value="GT_PLOD"/>
</dbReference>
<dbReference type="EMBL" id="CAACVG010003958">
    <property type="protein sequence ID" value="VEN37996.1"/>
    <property type="molecule type" value="Genomic_DNA"/>
</dbReference>
<evidence type="ECO:0000313" key="2">
    <source>
        <dbReference type="EMBL" id="VEN37996.1"/>
    </source>
</evidence>
<feature type="domain" description="PLOD1-3-like GT" evidence="1">
    <location>
        <begin position="1"/>
        <end position="117"/>
    </location>
</feature>
<keyword evidence="3" id="KW-1185">Reference proteome</keyword>
<dbReference type="Proteomes" id="UP000410492">
    <property type="component" value="Unassembled WGS sequence"/>
</dbReference>
<feature type="non-terminal residue" evidence="2">
    <location>
        <position position="145"/>
    </location>
</feature>
<reference evidence="2 3" key="1">
    <citation type="submission" date="2019-01" db="EMBL/GenBank/DDBJ databases">
        <authorList>
            <person name="Sayadi A."/>
        </authorList>
    </citation>
    <scope>NUCLEOTIDE SEQUENCE [LARGE SCALE GENOMIC DNA]</scope>
</reference>
<dbReference type="Pfam" id="PF25342">
    <property type="entry name" value="GT_PLOD"/>
    <property type="match status" value="1"/>
</dbReference>
<dbReference type="PANTHER" id="PTHR10730">
    <property type="entry name" value="PROCOLLAGEN-LYSINE,2-OXOGLUTARATE 5-DIOXYGENASE/GLYCOSYLTRANSFERASE 25 FAMILY MEMBER"/>
    <property type="match status" value="1"/>
</dbReference>
<dbReference type="AlphaFoldDB" id="A0A653BRQ6"/>
<sequence length="145" mass="16857">MGYVPEILKLLYRKTIEDEGDDQLYFTEAYLDETFRNSIKMKLDHTSTLFQNLHGASTEIEIYASESKDKKTPEKYVVKNYFTHTEPMIIHGNGFSKLTLNYLGNYVPNMWNSIDGCIKCKERTLNLTNKPAKNMPLVYLAIFIE</sequence>
<proteinExistence type="predicted"/>
<evidence type="ECO:0000313" key="3">
    <source>
        <dbReference type="Proteomes" id="UP000410492"/>
    </source>
</evidence>
<dbReference type="GO" id="GO:0008475">
    <property type="term" value="F:procollagen-lysine 5-dioxygenase activity"/>
    <property type="evidence" value="ECO:0007669"/>
    <property type="project" value="TreeGrafter"/>
</dbReference>